<dbReference type="STRING" id="299467.A0A443S843"/>
<gene>
    <name evidence="2" type="ORF">B4U80_13352</name>
</gene>
<organism evidence="2 3">
    <name type="scientific">Leptotrombidium deliense</name>
    <dbReference type="NCBI Taxonomy" id="299467"/>
    <lineage>
        <taxon>Eukaryota</taxon>
        <taxon>Metazoa</taxon>
        <taxon>Ecdysozoa</taxon>
        <taxon>Arthropoda</taxon>
        <taxon>Chelicerata</taxon>
        <taxon>Arachnida</taxon>
        <taxon>Acari</taxon>
        <taxon>Acariformes</taxon>
        <taxon>Trombidiformes</taxon>
        <taxon>Prostigmata</taxon>
        <taxon>Anystina</taxon>
        <taxon>Parasitengona</taxon>
        <taxon>Trombiculoidea</taxon>
        <taxon>Trombiculidae</taxon>
        <taxon>Leptotrombidium</taxon>
    </lineage>
</organism>
<dbReference type="Proteomes" id="UP000288716">
    <property type="component" value="Unassembled WGS sequence"/>
</dbReference>
<dbReference type="InterPro" id="IPR051004">
    <property type="entry name" value="DC-SIGN_domain-containing"/>
</dbReference>
<dbReference type="SUPFAM" id="SSF56436">
    <property type="entry name" value="C-type lectin-like"/>
    <property type="match status" value="4"/>
</dbReference>
<keyword evidence="3" id="KW-1185">Reference proteome</keyword>
<dbReference type="VEuPathDB" id="VectorBase:LDEU008465"/>
<proteinExistence type="predicted"/>
<evidence type="ECO:0000313" key="2">
    <source>
        <dbReference type="EMBL" id="RWS23575.1"/>
    </source>
</evidence>
<dbReference type="OrthoDB" id="6285913at2759"/>
<feature type="domain" description="C-type lectin" evidence="1">
    <location>
        <begin position="568"/>
        <end position="675"/>
    </location>
</feature>
<dbReference type="Gene3D" id="3.10.100.10">
    <property type="entry name" value="Mannose-Binding Protein A, subunit A"/>
    <property type="match status" value="4"/>
</dbReference>
<reference evidence="2 3" key="1">
    <citation type="journal article" date="2018" name="Gigascience">
        <title>Genomes of trombidid mites reveal novel predicted allergens and laterally-transferred genes associated with secondary metabolism.</title>
        <authorList>
            <person name="Dong X."/>
            <person name="Chaisiri K."/>
            <person name="Xia D."/>
            <person name="Armstrong S.D."/>
            <person name="Fang Y."/>
            <person name="Donnelly M.J."/>
            <person name="Kadowaki T."/>
            <person name="McGarry J.W."/>
            <person name="Darby A.C."/>
            <person name="Makepeace B.L."/>
        </authorList>
    </citation>
    <scope>NUCLEOTIDE SEQUENCE [LARGE SCALE GENOMIC DNA]</scope>
    <source>
        <strain evidence="2">UoL-UT</strain>
    </source>
</reference>
<dbReference type="SMART" id="SM00034">
    <property type="entry name" value="CLECT"/>
    <property type="match status" value="4"/>
</dbReference>
<dbReference type="InterPro" id="IPR016186">
    <property type="entry name" value="C-type_lectin-like/link_sf"/>
</dbReference>
<dbReference type="PROSITE" id="PS50041">
    <property type="entry name" value="C_TYPE_LECTIN_2"/>
    <property type="match status" value="2"/>
</dbReference>
<protein>
    <recommendedName>
        <fullName evidence="1">C-type lectin domain-containing protein</fullName>
    </recommendedName>
</protein>
<evidence type="ECO:0000259" key="1">
    <source>
        <dbReference type="PROSITE" id="PS50041"/>
    </source>
</evidence>
<dbReference type="PANTHER" id="PTHR22802:SF396">
    <property type="entry name" value="C-TYPE LECTIN DOMAIN-CONTAINING PROTEIN"/>
    <property type="match status" value="1"/>
</dbReference>
<dbReference type="AlphaFoldDB" id="A0A443S843"/>
<dbReference type="EMBL" id="NCKV01006208">
    <property type="protein sequence ID" value="RWS23575.1"/>
    <property type="molecule type" value="Genomic_DNA"/>
</dbReference>
<dbReference type="Pfam" id="PF00059">
    <property type="entry name" value="Lectin_C"/>
    <property type="match status" value="3"/>
</dbReference>
<name>A0A443S843_9ACAR</name>
<comment type="caution">
    <text evidence="2">The sequence shown here is derived from an EMBL/GenBank/DDBJ whole genome shotgun (WGS) entry which is preliminary data.</text>
</comment>
<dbReference type="CDD" id="cd00037">
    <property type="entry name" value="CLECT"/>
    <property type="match status" value="4"/>
</dbReference>
<accession>A0A443S843</accession>
<feature type="domain" description="C-type lectin" evidence="1">
    <location>
        <begin position="192"/>
        <end position="304"/>
    </location>
</feature>
<sequence>VLSEHCPPGWVRLFGNKCVQIRAVAMSLPESRQDCKQHNATLFIPKSMIENDCAKSLIPLMPTGGNYYRLDGYIGTDSSWYTTNGRLLDNDFMNLKADISKNRPNPGNCLVMQKDGFWNYLSCDKNVQIFHVCEKYFKTDEKSPILRQKLINVTNMQNREDEIAMEDIRNTIKDLKEIENFKINYKAKKNFKKQRTFQVVQKKMSFEEANSFCGTFGGKLIEVESADMNNFIIKNAKEHSSYWINAIKPIPEATDFVNLKGQKLTYEMAKAIVDESYADPSCIKIKDGQWHITGCRNEANVICELSDKAENPDFNDFKSLIEYLARAPAKASYLRHKAGIIQTLLLQQLENKQEVMNENTDTSVSTCPTGWLRFFGSKCVSIAIQPMAQQDAIIDCKQKSGKLFLPQTNAENECAKSLFSLIPYGGAYFRLDGRGKSQREWYTEDGVLLDPYKTYNPYTNFRSDYKAVISNPTMCVVMQNDGQWLWQYCAYVGNTFHVCEFEKNRKTADNVTQEVLRILLNMKNDKSEQIMSDEGMLPEDDKVKMLKNTDHYQLKYQTRTGLRRKKIYYVIENPGTFEGANAACKLLGAKLAEIESASESDFLRRNLNRGYHWISAIKPIPEATEFVTSEGKKLPYEPESFDASEDTGDFKTCIALNSGLWVEMNCMERANVICEFEPAVGIPGFQEYDSLIERVGNVPKQVTFVERRMELVQQLMLQEMKEQKEIFDELNTNICHLK</sequence>
<dbReference type="InterPro" id="IPR016187">
    <property type="entry name" value="CTDL_fold"/>
</dbReference>
<feature type="non-terminal residue" evidence="2">
    <location>
        <position position="1"/>
    </location>
</feature>
<evidence type="ECO:0000313" key="3">
    <source>
        <dbReference type="Proteomes" id="UP000288716"/>
    </source>
</evidence>
<dbReference type="PANTHER" id="PTHR22802">
    <property type="entry name" value="C-TYPE LECTIN SUPERFAMILY MEMBER"/>
    <property type="match status" value="1"/>
</dbReference>
<dbReference type="InterPro" id="IPR001304">
    <property type="entry name" value="C-type_lectin-like"/>
</dbReference>